<sequence>MTQTPPPSATPSDADEIARWLPSALRDTAESGDPRLLDALLGAVDRQRRLLAEDIQRAYDDLFIDSCADWAVPYIAALLGLEPDAERLEVAHAVALRRRKGTPAALEDFAFAVTGLIARVGEGWQTTLWSQRLGHPPPPRPAALDLRDRASVKRLGTPFERSRRGVRQGGPWTPRSVTAAVWPWSVRQLVATEAAPLNQPQLKGRFALHPLGVAAPLYLRPREARVAAEGADPVNRTGDESDAPTRATYHVLEALAGPGDITYGESLTLAGSHPLATVPGAEPPLISLTTPAGPVEWEQLRFGSVPATGPVVATPADTQVLVDPQRGFVQLGDKLKGPVRATWYRAVPGRVGALAALADTDPAARVVVEVSNTGGPGTAANLTDAFRMAEERSAGLAPEESVAGVPDVEIRLLAGDRLDAPPAQSFVPRLPRWRMVAPPLVTPVIVGDLELDLAGACVSLEGFFLKGSLIAGPRLAGLFAEGLTMDPGAGGLRTHHDAWELALSATRCVLGPVRAELSARPVELTECVVDGRLRRFRACGPADEGPRTDAVAHVNRFGPVLHADSVTFAGPVRVDAVDARDCVFADGVDVVQQQEGCVRTSYLGPELSTPARHPATYRSFTEPAPAFVSDAFESSGYYCLELEPEQPSLAAAGDGGEVGAYHHTRRAARIRQLRRRITEFTPLGLTAEVSVAPWEER</sequence>
<gene>
    <name evidence="1" type="ORF">ACH4F9_02405</name>
</gene>
<dbReference type="Proteomes" id="UP001610818">
    <property type="component" value="Unassembled WGS sequence"/>
</dbReference>
<organism evidence="1 2">
    <name type="scientific">Streptomyces longisporoflavus</name>
    <dbReference type="NCBI Taxonomy" id="28044"/>
    <lineage>
        <taxon>Bacteria</taxon>
        <taxon>Bacillati</taxon>
        <taxon>Actinomycetota</taxon>
        <taxon>Actinomycetes</taxon>
        <taxon>Kitasatosporales</taxon>
        <taxon>Streptomycetaceae</taxon>
        <taxon>Streptomyces</taxon>
    </lineage>
</organism>
<comment type="caution">
    <text evidence="1">The sequence shown here is derived from an EMBL/GenBank/DDBJ whole genome shotgun (WGS) entry which is preliminary data.</text>
</comment>
<evidence type="ECO:0000313" key="2">
    <source>
        <dbReference type="Proteomes" id="UP001610818"/>
    </source>
</evidence>
<protein>
    <submittedName>
        <fullName evidence="1">Uncharacterized protein</fullName>
    </submittedName>
</protein>
<dbReference type="EMBL" id="JBIRGQ010000001">
    <property type="protein sequence ID" value="MFH8543848.1"/>
    <property type="molecule type" value="Genomic_DNA"/>
</dbReference>
<dbReference type="RefSeq" id="WP_397707074.1">
    <property type="nucleotide sequence ID" value="NZ_JBIRGN010000001.1"/>
</dbReference>
<reference evidence="1 2" key="1">
    <citation type="submission" date="2024-10" db="EMBL/GenBank/DDBJ databases">
        <title>The Natural Products Discovery Center: Release of the First 8490 Sequenced Strains for Exploring Actinobacteria Biosynthetic Diversity.</title>
        <authorList>
            <person name="Kalkreuter E."/>
            <person name="Kautsar S.A."/>
            <person name="Yang D."/>
            <person name="Bader C.D."/>
            <person name="Teijaro C.N."/>
            <person name="Fluegel L."/>
            <person name="Davis C.M."/>
            <person name="Simpson J.R."/>
            <person name="Lauterbach L."/>
            <person name="Steele A.D."/>
            <person name="Gui C."/>
            <person name="Meng S."/>
            <person name="Li G."/>
            <person name="Viehrig K."/>
            <person name="Ye F."/>
            <person name="Su P."/>
            <person name="Kiefer A.F."/>
            <person name="Nichols A."/>
            <person name="Cepeda A.J."/>
            <person name="Yan W."/>
            <person name="Fan B."/>
            <person name="Jiang Y."/>
            <person name="Adhikari A."/>
            <person name="Zheng C.-J."/>
            <person name="Schuster L."/>
            <person name="Cowan T.M."/>
            <person name="Smanski M.J."/>
            <person name="Chevrette M.G."/>
            <person name="De Carvalho L.P.S."/>
            <person name="Shen B."/>
        </authorList>
    </citation>
    <scope>NUCLEOTIDE SEQUENCE [LARGE SCALE GENOMIC DNA]</scope>
    <source>
        <strain evidence="1 2">NPDC017990</strain>
    </source>
</reference>
<keyword evidence="2" id="KW-1185">Reference proteome</keyword>
<evidence type="ECO:0000313" key="1">
    <source>
        <dbReference type="EMBL" id="MFH8543848.1"/>
    </source>
</evidence>
<accession>A0ABW7QFX3</accession>
<proteinExistence type="predicted"/>
<name>A0ABW7QFX3_9ACTN</name>